<reference evidence="2 3" key="1">
    <citation type="submission" date="2021-09" db="EMBL/GenBank/DDBJ databases">
        <title>Aeromonas schubertii isolated from Asian sea bass.</title>
        <authorList>
            <person name="Pinpimai K."/>
        </authorList>
    </citation>
    <scope>NUCLEOTIDE SEQUENCE [LARGE SCALE GENOMIC DNA]</scope>
    <source>
        <strain evidence="2 3">CHULA2021a</strain>
    </source>
</reference>
<keyword evidence="1" id="KW-0472">Membrane</keyword>
<sequence length="120" mass="12256">MLSQLAALAALIGLLLALVGLFRPTLLGLRSGMNACFAGLYGAAVLFGLSGLGGPPLVTFALLTGLSLLHAALLLMGRARVVHRMSKVERTLAKQAPPGLASALVATLLVASLVGVWVSR</sequence>
<dbReference type="Proteomes" id="UP000774958">
    <property type="component" value="Unassembled WGS sequence"/>
</dbReference>
<keyword evidence="1" id="KW-1133">Transmembrane helix</keyword>
<protein>
    <submittedName>
        <fullName evidence="2">Uncharacterized protein</fullName>
    </submittedName>
</protein>
<feature type="transmembrane region" description="Helical" evidence="1">
    <location>
        <begin position="98"/>
        <end position="118"/>
    </location>
</feature>
<evidence type="ECO:0000313" key="3">
    <source>
        <dbReference type="Proteomes" id="UP000774958"/>
    </source>
</evidence>
<evidence type="ECO:0000256" key="1">
    <source>
        <dbReference type="SAM" id="Phobius"/>
    </source>
</evidence>
<dbReference type="EMBL" id="JAIRBT010000038">
    <property type="protein sequence ID" value="MBZ6068255.1"/>
    <property type="molecule type" value="Genomic_DNA"/>
</dbReference>
<comment type="caution">
    <text evidence="2">The sequence shown here is derived from an EMBL/GenBank/DDBJ whole genome shotgun (WGS) entry which is preliminary data.</text>
</comment>
<evidence type="ECO:0000313" key="2">
    <source>
        <dbReference type="EMBL" id="MBZ6068255.1"/>
    </source>
</evidence>
<keyword evidence="3" id="KW-1185">Reference proteome</keyword>
<organism evidence="2 3">
    <name type="scientific">Aeromonas schubertii</name>
    <dbReference type="NCBI Taxonomy" id="652"/>
    <lineage>
        <taxon>Bacteria</taxon>
        <taxon>Pseudomonadati</taxon>
        <taxon>Pseudomonadota</taxon>
        <taxon>Gammaproteobacteria</taxon>
        <taxon>Aeromonadales</taxon>
        <taxon>Aeromonadaceae</taxon>
        <taxon>Aeromonas</taxon>
    </lineage>
</organism>
<dbReference type="RefSeq" id="WP_050665355.1">
    <property type="nucleotide sequence ID" value="NZ_CDDB01000021.1"/>
</dbReference>
<feature type="transmembrane region" description="Helical" evidence="1">
    <location>
        <begin position="34"/>
        <end position="52"/>
    </location>
</feature>
<gene>
    <name evidence="2" type="ORF">LA374_18905</name>
</gene>
<keyword evidence="1" id="KW-0812">Transmembrane</keyword>
<feature type="transmembrane region" description="Helical" evidence="1">
    <location>
        <begin position="6"/>
        <end position="22"/>
    </location>
</feature>
<feature type="transmembrane region" description="Helical" evidence="1">
    <location>
        <begin position="58"/>
        <end position="77"/>
    </location>
</feature>
<proteinExistence type="predicted"/>
<name>A0ABS7VFT5_9GAMM</name>
<accession>A0ABS7VFT5</accession>